<evidence type="ECO:0000313" key="6">
    <source>
        <dbReference type="Proteomes" id="UP001153069"/>
    </source>
</evidence>
<evidence type="ECO:0000256" key="3">
    <source>
        <dbReference type="SAM" id="MobiDB-lite"/>
    </source>
</evidence>
<keyword evidence="1" id="KW-0479">Metal-binding</keyword>
<organism evidence="5 6">
    <name type="scientific">Seminavis robusta</name>
    <dbReference type="NCBI Taxonomy" id="568900"/>
    <lineage>
        <taxon>Eukaryota</taxon>
        <taxon>Sar</taxon>
        <taxon>Stramenopiles</taxon>
        <taxon>Ochrophyta</taxon>
        <taxon>Bacillariophyta</taxon>
        <taxon>Bacillariophyceae</taxon>
        <taxon>Bacillariophycidae</taxon>
        <taxon>Naviculales</taxon>
        <taxon>Naviculaceae</taxon>
        <taxon>Seminavis</taxon>
    </lineage>
</organism>
<feature type="compositionally biased region" description="Polar residues" evidence="3">
    <location>
        <begin position="351"/>
        <end position="371"/>
    </location>
</feature>
<feature type="compositionally biased region" description="Polar residues" evidence="3">
    <location>
        <begin position="295"/>
        <end position="304"/>
    </location>
</feature>
<dbReference type="Pfam" id="PF00233">
    <property type="entry name" value="PDEase_I"/>
    <property type="match status" value="1"/>
</dbReference>
<dbReference type="InterPro" id="IPR036971">
    <property type="entry name" value="PDEase_catalytic_dom_sf"/>
</dbReference>
<dbReference type="OrthoDB" id="43191at2759"/>
<comment type="caution">
    <text evidence="5">The sequence shown here is derived from an EMBL/GenBank/DDBJ whole genome shotgun (WGS) entry which is preliminary data.</text>
</comment>
<sequence>MDSSPPLAALALAITTQDWTALGLGDDPNIAATLDFDVTVERLTALLLVRIVAVVSPHGKYRDLSTTTICREALLKNEASWGDPITETVIQQLRDYVSSILATYAHQDQTPYHSQAHAYHVTISMNKMLDLMLNSDIQGDRLHTTFGLRHDPLMHLVLIFSALIHDAEHRGIPNRQLVIQDDPLAILYNDQSIAENRSLFLGFSELLKEQYKPLRDAMFVSTEEYRRFRKASVNLILTTDIASPERTQVGKSKWKEAFGDPFETVERKVRNEMKRRQSMSSATSPGMLKFGRRTSAGSMYSELTTPEFREGEAEDGEEVSPSITPDSSYNGDDYDSIDDDYSQDGMIVSSKPFSNVISSSHLNSNKQQQQHIMPRNEPGSGKLGAAQLGYEPDTPSNNIDLEYGDDTNQNNKGGSNSSLGGTNGNQHPIAPPQPHQHQHHNHPQQRSPTGRVTPIRGMSAKNKKALPNPMASLRNHGGSDFKREAVRNMSMSDFKRDEQGLHHTSEHVVMSKQMAKFQRRFSTSVVHQGNAQQNTNSKKYKYRLGILRAVDLSGEAIETYSRGSGTGAMSTASLKTPSVRSPPGTVVGAIADEVDELKVTVVMEQLMTACDVAHNLQSWEHMVKWSNQLFLELKKAHKEGRGGDPKNNWFENQIGFLESYLLPLARRLEDTGVFGDVIGPVFARIVEANRDKWLTDGLSVTSDIILEGGRKYPVEGDVTAAAT</sequence>
<dbReference type="GO" id="GO:0004114">
    <property type="term" value="F:3',5'-cyclic-nucleotide phosphodiesterase activity"/>
    <property type="evidence" value="ECO:0007669"/>
    <property type="project" value="InterPro"/>
</dbReference>
<dbReference type="Proteomes" id="UP001153069">
    <property type="component" value="Unassembled WGS sequence"/>
</dbReference>
<evidence type="ECO:0000256" key="2">
    <source>
        <dbReference type="ARBA" id="ARBA00022801"/>
    </source>
</evidence>
<dbReference type="PANTHER" id="PTHR11347">
    <property type="entry name" value="CYCLIC NUCLEOTIDE PHOSPHODIESTERASE"/>
    <property type="match status" value="1"/>
</dbReference>
<dbReference type="InterPro" id="IPR002073">
    <property type="entry name" value="PDEase_catalytic_dom"/>
</dbReference>
<feature type="region of interest" description="Disordered" evidence="3">
    <location>
        <begin position="272"/>
        <end position="455"/>
    </location>
</feature>
<dbReference type="SUPFAM" id="SSF109604">
    <property type="entry name" value="HD-domain/PDEase-like"/>
    <property type="match status" value="2"/>
</dbReference>
<gene>
    <name evidence="5" type="ORF">SEMRO_897_G217450.1</name>
</gene>
<dbReference type="GO" id="GO:0007165">
    <property type="term" value="P:signal transduction"/>
    <property type="evidence" value="ECO:0007669"/>
    <property type="project" value="InterPro"/>
</dbReference>
<evidence type="ECO:0000259" key="4">
    <source>
        <dbReference type="Pfam" id="PF00233"/>
    </source>
</evidence>
<dbReference type="Gene3D" id="1.10.1300.10">
    <property type="entry name" value="3'5'-cyclic nucleotide phosphodiesterase, catalytic domain"/>
    <property type="match status" value="2"/>
</dbReference>
<reference evidence="5" key="1">
    <citation type="submission" date="2020-06" db="EMBL/GenBank/DDBJ databases">
        <authorList>
            <consortium name="Plant Systems Biology data submission"/>
        </authorList>
    </citation>
    <scope>NUCLEOTIDE SEQUENCE</scope>
    <source>
        <strain evidence="5">D6</strain>
    </source>
</reference>
<feature type="region of interest" description="Disordered" evidence="3">
    <location>
        <begin position="562"/>
        <end position="581"/>
    </location>
</feature>
<feature type="domain" description="PDEase" evidence="4">
    <location>
        <begin position="112"/>
        <end position="243"/>
    </location>
</feature>
<proteinExistence type="predicted"/>
<dbReference type="GO" id="GO:0046872">
    <property type="term" value="F:metal ion binding"/>
    <property type="evidence" value="ECO:0007669"/>
    <property type="project" value="UniProtKB-KW"/>
</dbReference>
<keyword evidence="2" id="KW-0378">Hydrolase</keyword>
<name>A0A9N8ECP1_9STRA</name>
<feature type="compositionally biased region" description="Low complexity" evidence="3">
    <location>
        <begin position="408"/>
        <end position="428"/>
    </location>
</feature>
<feature type="compositionally biased region" description="Polar residues" evidence="3">
    <location>
        <begin position="562"/>
        <end position="579"/>
    </location>
</feature>
<dbReference type="AlphaFoldDB" id="A0A9N8ECP1"/>
<evidence type="ECO:0000256" key="1">
    <source>
        <dbReference type="ARBA" id="ARBA00022723"/>
    </source>
</evidence>
<feature type="compositionally biased region" description="Acidic residues" evidence="3">
    <location>
        <begin position="332"/>
        <end position="342"/>
    </location>
</feature>
<protein>
    <submittedName>
        <fullName evidence="5">Calmodulin-dependent 3',5'-cyclic nucleotide phosphodiesterase 1A</fullName>
    </submittedName>
</protein>
<accession>A0A9N8ECP1</accession>
<evidence type="ECO:0000313" key="5">
    <source>
        <dbReference type="EMBL" id="CAB9517980.1"/>
    </source>
</evidence>
<keyword evidence="6" id="KW-1185">Reference proteome</keyword>
<dbReference type="EMBL" id="CAICTM010000895">
    <property type="protein sequence ID" value="CAB9517980.1"/>
    <property type="molecule type" value="Genomic_DNA"/>
</dbReference>